<evidence type="ECO:0000256" key="3">
    <source>
        <dbReference type="SAM" id="Phobius"/>
    </source>
</evidence>
<keyword evidence="3" id="KW-0472">Membrane</keyword>
<organism evidence="4 5">
    <name type="scientific">Methylobacterium cerastii</name>
    <dbReference type="NCBI Taxonomy" id="932741"/>
    <lineage>
        <taxon>Bacteria</taxon>
        <taxon>Pseudomonadati</taxon>
        <taxon>Pseudomonadota</taxon>
        <taxon>Alphaproteobacteria</taxon>
        <taxon>Hyphomicrobiales</taxon>
        <taxon>Methylobacteriaceae</taxon>
        <taxon>Methylobacterium</taxon>
    </lineage>
</organism>
<evidence type="ECO:0000313" key="4">
    <source>
        <dbReference type="EMBL" id="GJD47004.1"/>
    </source>
</evidence>
<accession>A0ABQ4QPR1</accession>
<dbReference type="EMBL" id="BPQG01000108">
    <property type="protein sequence ID" value="GJD47004.1"/>
    <property type="molecule type" value="Genomic_DNA"/>
</dbReference>
<feature type="coiled-coil region" evidence="1">
    <location>
        <begin position="22"/>
        <end position="49"/>
    </location>
</feature>
<feature type="transmembrane region" description="Helical" evidence="3">
    <location>
        <begin position="70"/>
        <end position="93"/>
    </location>
</feature>
<gene>
    <name evidence="4" type="ORF">AFCDBAGC_4889</name>
</gene>
<keyword evidence="1" id="KW-0175">Coiled coil</keyword>
<evidence type="ECO:0000256" key="1">
    <source>
        <dbReference type="SAM" id="Coils"/>
    </source>
</evidence>
<reference evidence="4 5" key="1">
    <citation type="journal article" date="2021" name="Front. Microbiol.">
        <title>Comprehensive Comparative Genomics and Phenotyping of Methylobacterium Species.</title>
        <authorList>
            <person name="Alessa O."/>
            <person name="Ogura Y."/>
            <person name="Fujitani Y."/>
            <person name="Takami H."/>
            <person name="Hayashi T."/>
            <person name="Sahin N."/>
            <person name="Tani A."/>
        </authorList>
    </citation>
    <scope>NUCLEOTIDE SEQUENCE [LARGE SCALE GENOMIC DNA]</scope>
    <source>
        <strain evidence="4 5">DSM 23679</strain>
    </source>
</reference>
<sequence>MANNVLREFLVSVGFKVDEVGAKRQQEALARTEKQLAGLEKTEKEAHAAGGKRAVELAQRAESMATAARVAGAGVAAFALAAGAALAAIAGHLRSSLGEFDRYYYVAGRTGASVNNIKALGHAFEQTGSSASRAMGMLESFSKARRTNPGVDGLIRSLGVSTKGDSSEVLGNALDAAKAKNPYFTAAQIAQQFGITEEDYEHFTRYRKEIQNFQGAYKALQKTMGVDGNETAAAAARISRAFGSLHAVTEVLGDKLTQVLAPVIERVVNAFRDWIAANPERVEAILRKIGDALEAVGKWLSKKDTWDGFADFWSKLYTGVERVVTIVSALLEALYKLGNIFNSGPIKKYFDFMFGGGIAGQLFGGSAQAAGGGSGGGIVGAAANDTGAEKPGLMRRGWNAVKRAVGVSGSDTGSTQARAPGAPGRYRPVYSLGDADLDQRVVNKIAGEAIANNSESVDAVVNNMLNRVGSEGWGPSGNLMEVALARGQYAGNRAAGAKESEFIRSRIKAIASGGMPDNTNGSNAYRAAWYAGPWGRKHAADGRVVGGNRFAYEPETPNGPYKPYTTPRDVPTASAPAFRPGSSRMSPGGFDLNAYLGSQPMGSTSNSTDMSRTLNNNAPVTVNVQGANDPAATASAVARGVSAAGDMNIRNVQTALR</sequence>
<dbReference type="RefSeq" id="WP_238273214.1">
    <property type="nucleotide sequence ID" value="NZ_BPQG01000108.1"/>
</dbReference>
<dbReference type="Proteomes" id="UP001055117">
    <property type="component" value="Unassembled WGS sequence"/>
</dbReference>
<evidence type="ECO:0000256" key="2">
    <source>
        <dbReference type="SAM" id="MobiDB-lite"/>
    </source>
</evidence>
<protein>
    <submittedName>
        <fullName evidence="4">Uncharacterized protein</fullName>
    </submittedName>
</protein>
<keyword evidence="5" id="KW-1185">Reference proteome</keyword>
<comment type="caution">
    <text evidence="4">The sequence shown here is derived from an EMBL/GenBank/DDBJ whole genome shotgun (WGS) entry which is preliminary data.</text>
</comment>
<evidence type="ECO:0000313" key="5">
    <source>
        <dbReference type="Proteomes" id="UP001055117"/>
    </source>
</evidence>
<keyword evidence="3" id="KW-1133">Transmembrane helix</keyword>
<keyword evidence="3" id="KW-0812">Transmembrane</keyword>
<name>A0ABQ4QPR1_9HYPH</name>
<proteinExistence type="predicted"/>
<feature type="region of interest" description="Disordered" evidence="2">
    <location>
        <begin position="406"/>
        <end position="425"/>
    </location>
</feature>